<evidence type="ECO:0000259" key="2">
    <source>
        <dbReference type="PROSITE" id="PS50110"/>
    </source>
</evidence>
<dbReference type="InterPro" id="IPR011006">
    <property type="entry name" value="CheY-like_superfamily"/>
</dbReference>
<proteinExistence type="predicted"/>
<dbReference type="RefSeq" id="WP_146655116.1">
    <property type="nucleotide sequence ID" value="NZ_CP012333.1"/>
</dbReference>
<dbReference type="KEGG" id="llu:AKJ09_11177"/>
<dbReference type="AlphaFoldDB" id="A0A0K1QFH5"/>
<organism evidence="3 4">
    <name type="scientific">Labilithrix luteola</name>
    <dbReference type="NCBI Taxonomy" id="1391654"/>
    <lineage>
        <taxon>Bacteria</taxon>
        <taxon>Pseudomonadati</taxon>
        <taxon>Myxococcota</taxon>
        <taxon>Polyangia</taxon>
        <taxon>Polyangiales</taxon>
        <taxon>Labilitrichaceae</taxon>
        <taxon>Labilithrix</taxon>
    </lineage>
</organism>
<dbReference type="GO" id="GO:0000160">
    <property type="term" value="P:phosphorelay signal transduction system"/>
    <property type="evidence" value="ECO:0007669"/>
    <property type="project" value="InterPro"/>
</dbReference>
<sequence>MGNARAPKSRPLVLVIDDGKQHVMLLKLALMQRGYAVVVVHSVEGACTMLRERSVNALLVTTPLEAAAEALRAIGSARPSVAMATAPDGPDGQARVHAAGFDFALPRPIDFAELDALLRDHMSRRTSGVRARVRTPRGNKQRLA</sequence>
<keyword evidence="4" id="KW-1185">Reference proteome</keyword>
<feature type="domain" description="Response regulatory" evidence="2">
    <location>
        <begin position="12"/>
        <end position="122"/>
    </location>
</feature>
<accession>A0A0K1QFH5</accession>
<dbReference type="PROSITE" id="PS50110">
    <property type="entry name" value="RESPONSE_REGULATORY"/>
    <property type="match status" value="1"/>
</dbReference>
<dbReference type="SUPFAM" id="SSF52172">
    <property type="entry name" value="CheY-like"/>
    <property type="match status" value="1"/>
</dbReference>
<protein>
    <recommendedName>
        <fullName evidence="2">Response regulatory domain-containing protein</fullName>
    </recommendedName>
</protein>
<dbReference type="InterPro" id="IPR001789">
    <property type="entry name" value="Sig_transdc_resp-reg_receiver"/>
</dbReference>
<evidence type="ECO:0000313" key="3">
    <source>
        <dbReference type="EMBL" id="AKV04514.1"/>
    </source>
</evidence>
<name>A0A0K1QFH5_9BACT</name>
<dbReference type="PATRIC" id="fig|1391654.3.peg.11343"/>
<dbReference type="EMBL" id="CP012333">
    <property type="protein sequence ID" value="AKV04514.1"/>
    <property type="molecule type" value="Genomic_DNA"/>
</dbReference>
<gene>
    <name evidence="3" type="ORF">AKJ09_11177</name>
</gene>
<dbReference type="Proteomes" id="UP000064967">
    <property type="component" value="Chromosome"/>
</dbReference>
<reference evidence="3 4" key="1">
    <citation type="submission" date="2015-08" db="EMBL/GenBank/DDBJ databases">
        <authorList>
            <person name="Babu N.S."/>
            <person name="Beckwith C.J."/>
            <person name="Beseler K.G."/>
            <person name="Brison A."/>
            <person name="Carone J.V."/>
            <person name="Caskin T.P."/>
            <person name="Diamond M."/>
            <person name="Durham M.E."/>
            <person name="Foxe J.M."/>
            <person name="Go M."/>
            <person name="Henderson B.A."/>
            <person name="Jones I.B."/>
            <person name="McGettigan J.A."/>
            <person name="Micheletti S.J."/>
            <person name="Nasrallah M.E."/>
            <person name="Ortiz D."/>
            <person name="Piller C.R."/>
            <person name="Privatt S.R."/>
            <person name="Schneider S.L."/>
            <person name="Sharp S."/>
            <person name="Smith T.C."/>
            <person name="Stanton J.D."/>
            <person name="Ullery H.E."/>
            <person name="Wilson R.J."/>
            <person name="Serrano M.G."/>
            <person name="Buck G."/>
            <person name="Lee V."/>
            <person name="Wang Y."/>
            <person name="Carvalho R."/>
            <person name="Voegtly L."/>
            <person name="Shi R."/>
            <person name="Duckworth R."/>
            <person name="Johnson A."/>
            <person name="Loviza R."/>
            <person name="Walstead R."/>
            <person name="Shah Z."/>
            <person name="Kiflezghi M."/>
            <person name="Wade K."/>
            <person name="Ball S.L."/>
            <person name="Bradley K.W."/>
            <person name="Asai D.J."/>
            <person name="Bowman C.A."/>
            <person name="Russell D.A."/>
            <person name="Pope W.H."/>
            <person name="Jacobs-Sera D."/>
            <person name="Hendrix R.W."/>
            <person name="Hatfull G.F."/>
        </authorList>
    </citation>
    <scope>NUCLEOTIDE SEQUENCE [LARGE SCALE GENOMIC DNA]</scope>
    <source>
        <strain evidence="3 4">DSM 27648</strain>
    </source>
</reference>
<dbReference type="Gene3D" id="3.40.50.2300">
    <property type="match status" value="1"/>
</dbReference>
<evidence type="ECO:0000256" key="1">
    <source>
        <dbReference type="PROSITE-ProRule" id="PRU00169"/>
    </source>
</evidence>
<comment type="caution">
    <text evidence="1">Lacks conserved residue(s) required for the propagation of feature annotation.</text>
</comment>
<evidence type="ECO:0000313" key="4">
    <source>
        <dbReference type="Proteomes" id="UP000064967"/>
    </source>
</evidence>